<evidence type="ECO:0000256" key="3">
    <source>
        <dbReference type="ARBA" id="ARBA00022603"/>
    </source>
</evidence>
<dbReference type="InterPro" id="IPR035996">
    <property type="entry name" value="4pyrrol_Methylase_sf"/>
</dbReference>
<evidence type="ECO:0000256" key="5">
    <source>
        <dbReference type="ARBA" id="ARBA00022691"/>
    </source>
</evidence>
<dbReference type="EMBL" id="CYZV01000006">
    <property type="protein sequence ID" value="CUN80037.1"/>
    <property type="molecule type" value="Genomic_DNA"/>
</dbReference>
<protein>
    <submittedName>
        <fullName evidence="7">Precorrin-6y C5,15-methyltransferase (Decarboxylating), CbiE subunit</fullName>
        <ecNumber evidence="7">2.1.1.-</ecNumber>
    </submittedName>
</protein>
<dbReference type="Gene3D" id="3.30.950.10">
    <property type="entry name" value="Methyltransferase, Cobalt-precorrin-4 Transmethylase, Domain 2"/>
    <property type="match status" value="1"/>
</dbReference>
<dbReference type="PANTHER" id="PTHR43182:SF1">
    <property type="entry name" value="COBALT-PRECORRIN-7 C(5)-METHYLTRANSFERASE"/>
    <property type="match status" value="1"/>
</dbReference>
<keyword evidence="2" id="KW-0169">Cobalamin biosynthesis</keyword>
<dbReference type="UniPathway" id="UPA00148"/>
<evidence type="ECO:0000313" key="7">
    <source>
        <dbReference type="EMBL" id="CUN80037.1"/>
    </source>
</evidence>
<dbReference type="SUPFAM" id="SSF53790">
    <property type="entry name" value="Tetrapyrrole methylase"/>
    <property type="match status" value="1"/>
</dbReference>
<feature type="domain" description="Tetrapyrrole methylase" evidence="6">
    <location>
        <begin position="1"/>
        <end position="190"/>
    </location>
</feature>
<dbReference type="AlphaFoldDB" id="A0A174EZP6"/>
<gene>
    <name evidence="7" type="primary">cbiE</name>
    <name evidence="7" type="ORF">ERS852470_00747</name>
</gene>
<dbReference type="Gene3D" id="3.40.1010.10">
    <property type="entry name" value="Cobalt-precorrin-4 Transmethylase, Domain 1"/>
    <property type="match status" value="1"/>
</dbReference>
<dbReference type="GO" id="GO:0009236">
    <property type="term" value="P:cobalamin biosynthetic process"/>
    <property type="evidence" value="ECO:0007669"/>
    <property type="project" value="UniProtKB-UniPathway"/>
</dbReference>
<dbReference type="OrthoDB" id="9780707at2"/>
<evidence type="ECO:0000256" key="1">
    <source>
        <dbReference type="ARBA" id="ARBA00004953"/>
    </source>
</evidence>
<keyword evidence="4 7" id="KW-0808">Transferase</keyword>
<dbReference type="Proteomes" id="UP000095558">
    <property type="component" value="Unassembled WGS sequence"/>
</dbReference>
<dbReference type="RefSeq" id="WP_055275504.1">
    <property type="nucleotide sequence ID" value="NZ_CYYT01000017.1"/>
</dbReference>
<evidence type="ECO:0000256" key="4">
    <source>
        <dbReference type="ARBA" id="ARBA00022679"/>
    </source>
</evidence>
<evidence type="ECO:0000313" key="8">
    <source>
        <dbReference type="Proteomes" id="UP000095558"/>
    </source>
</evidence>
<dbReference type="CDD" id="cd11644">
    <property type="entry name" value="Precorrin-6Y-MT"/>
    <property type="match status" value="1"/>
</dbReference>
<dbReference type="GO" id="GO:0032259">
    <property type="term" value="P:methylation"/>
    <property type="evidence" value="ECO:0007669"/>
    <property type="project" value="UniProtKB-KW"/>
</dbReference>
<dbReference type="NCBIfam" id="TIGR02467">
    <property type="entry name" value="CbiE"/>
    <property type="match status" value="1"/>
</dbReference>
<dbReference type="InterPro" id="IPR014776">
    <property type="entry name" value="4pyrrole_Mease_sub2"/>
</dbReference>
<dbReference type="GO" id="GO:0008276">
    <property type="term" value="F:protein methyltransferase activity"/>
    <property type="evidence" value="ECO:0007669"/>
    <property type="project" value="InterPro"/>
</dbReference>
<keyword evidence="5" id="KW-0949">S-adenosyl-L-methionine</keyword>
<dbReference type="Pfam" id="PF00590">
    <property type="entry name" value="TP_methylase"/>
    <property type="match status" value="1"/>
</dbReference>
<dbReference type="InterPro" id="IPR050714">
    <property type="entry name" value="Cobalamin_biosynth_MTase"/>
</dbReference>
<dbReference type="PANTHER" id="PTHR43182">
    <property type="entry name" value="COBALT-PRECORRIN-6B C(15)-METHYLTRANSFERASE (DECARBOXYLATING)"/>
    <property type="match status" value="1"/>
</dbReference>
<reference evidence="7 8" key="1">
    <citation type="submission" date="2015-09" db="EMBL/GenBank/DDBJ databases">
        <authorList>
            <consortium name="Pathogen Informatics"/>
        </authorList>
    </citation>
    <scope>NUCLEOTIDE SEQUENCE [LARGE SCALE GENOMIC DNA]</scope>
    <source>
        <strain evidence="7 8">2789STDY5834855</strain>
    </source>
</reference>
<evidence type="ECO:0000256" key="2">
    <source>
        <dbReference type="ARBA" id="ARBA00022573"/>
    </source>
</evidence>
<comment type="pathway">
    <text evidence="1">Cofactor biosynthesis; adenosylcobalamin biosynthesis.</text>
</comment>
<dbReference type="EC" id="2.1.1.-" evidence="7"/>
<name>A0A174EZP6_9CLOT</name>
<dbReference type="InterPro" id="IPR014777">
    <property type="entry name" value="4pyrrole_Mease_sub1"/>
</dbReference>
<evidence type="ECO:0000259" key="6">
    <source>
        <dbReference type="Pfam" id="PF00590"/>
    </source>
</evidence>
<organism evidence="7 8">
    <name type="scientific">Clostridium disporicum</name>
    <dbReference type="NCBI Taxonomy" id="84024"/>
    <lineage>
        <taxon>Bacteria</taxon>
        <taxon>Bacillati</taxon>
        <taxon>Bacillota</taxon>
        <taxon>Clostridia</taxon>
        <taxon>Eubacteriales</taxon>
        <taxon>Clostridiaceae</taxon>
        <taxon>Clostridium</taxon>
    </lineage>
</organism>
<sequence>MLYIVGMGPGNRDYILKKAIEVLNECDVIIGFERLINDLEFINKPQIVMNSLKETLEYINSNGQDKGNLKGKTIALVASGDPTFFGISEYIKKNYPGNIVVIPGLSSFQYLTTKLNKSWSYAFTGSVHARNENFIDKVKQNKLSIWLTDNKNNAAHLCKLLIEHNINCSVIIGEYLSYENERILEGKPEEFINVDFSDMSILVVENEEN</sequence>
<keyword evidence="3 7" id="KW-0489">Methyltransferase</keyword>
<accession>A0A174EZP6</accession>
<dbReference type="InterPro" id="IPR000878">
    <property type="entry name" value="4pyrrol_Mease"/>
</dbReference>
<proteinExistence type="predicted"/>
<dbReference type="InterPro" id="IPR012818">
    <property type="entry name" value="CbiE"/>
</dbReference>